<comment type="caution">
    <text evidence="1">The sequence shown here is derived from an EMBL/GenBank/DDBJ whole genome shotgun (WGS) entry which is preliminary data.</text>
</comment>
<feature type="non-terminal residue" evidence="1">
    <location>
        <position position="1"/>
    </location>
</feature>
<organism evidence="1 2">
    <name type="scientific">Xenoophorus captivus</name>
    <dbReference type="NCBI Taxonomy" id="1517983"/>
    <lineage>
        <taxon>Eukaryota</taxon>
        <taxon>Metazoa</taxon>
        <taxon>Chordata</taxon>
        <taxon>Craniata</taxon>
        <taxon>Vertebrata</taxon>
        <taxon>Euteleostomi</taxon>
        <taxon>Actinopterygii</taxon>
        <taxon>Neopterygii</taxon>
        <taxon>Teleostei</taxon>
        <taxon>Neoteleostei</taxon>
        <taxon>Acanthomorphata</taxon>
        <taxon>Ovalentaria</taxon>
        <taxon>Atherinomorphae</taxon>
        <taxon>Cyprinodontiformes</taxon>
        <taxon>Goodeidae</taxon>
        <taxon>Xenoophorus</taxon>
    </lineage>
</organism>
<evidence type="ECO:0000313" key="2">
    <source>
        <dbReference type="Proteomes" id="UP001434883"/>
    </source>
</evidence>
<reference evidence="1 2" key="1">
    <citation type="submission" date="2021-06" db="EMBL/GenBank/DDBJ databases">
        <authorList>
            <person name="Palmer J.M."/>
        </authorList>
    </citation>
    <scope>NUCLEOTIDE SEQUENCE [LARGE SCALE GENOMIC DNA]</scope>
    <source>
        <strain evidence="1 2">XC_2019</strain>
        <tissue evidence="1">Muscle</tissue>
    </source>
</reference>
<dbReference type="Proteomes" id="UP001434883">
    <property type="component" value="Unassembled WGS sequence"/>
</dbReference>
<accession>A0ABV0S587</accession>
<name>A0ABV0S587_9TELE</name>
<proteinExistence type="predicted"/>
<keyword evidence="2" id="KW-1185">Reference proteome</keyword>
<gene>
    <name evidence="1" type="ORF">XENOCAPTIV_029590</name>
</gene>
<evidence type="ECO:0000313" key="1">
    <source>
        <dbReference type="EMBL" id="MEQ2215246.1"/>
    </source>
</evidence>
<sequence>LLKTTAKFTVCSLTFELTLPAASLPVNCRPIGVNVPRSDSITRSKLEMLSCVWRRK</sequence>
<dbReference type="EMBL" id="JAHRIN010068085">
    <property type="protein sequence ID" value="MEQ2215246.1"/>
    <property type="molecule type" value="Genomic_DNA"/>
</dbReference>
<protein>
    <submittedName>
        <fullName evidence="1">Uncharacterized protein</fullName>
    </submittedName>
</protein>